<dbReference type="InterPro" id="IPR011701">
    <property type="entry name" value="MFS"/>
</dbReference>
<keyword evidence="1 4" id="KW-0812">Transmembrane</keyword>
<name>A0ABS1GAC8_9GAMM</name>
<protein>
    <submittedName>
        <fullName evidence="5">MFS transporter</fullName>
    </submittedName>
</protein>
<feature type="transmembrane region" description="Helical" evidence="4">
    <location>
        <begin position="123"/>
        <end position="141"/>
    </location>
</feature>
<keyword evidence="2 4" id="KW-1133">Transmembrane helix</keyword>
<evidence type="ECO:0000256" key="3">
    <source>
        <dbReference type="ARBA" id="ARBA00023136"/>
    </source>
</evidence>
<proteinExistence type="predicted"/>
<organism evidence="5 6">
    <name type="scientific">Francisella philomiragia</name>
    <dbReference type="NCBI Taxonomy" id="28110"/>
    <lineage>
        <taxon>Bacteria</taxon>
        <taxon>Pseudomonadati</taxon>
        <taxon>Pseudomonadota</taxon>
        <taxon>Gammaproteobacteria</taxon>
        <taxon>Thiotrichales</taxon>
        <taxon>Francisellaceae</taxon>
        <taxon>Francisella</taxon>
    </lineage>
</organism>
<dbReference type="InterPro" id="IPR036259">
    <property type="entry name" value="MFS_trans_sf"/>
</dbReference>
<dbReference type="Proteomes" id="UP000760407">
    <property type="component" value="Unassembled WGS sequence"/>
</dbReference>
<feature type="transmembrane region" description="Helical" evidence="4">
    <location>
        <begin position="162"/>
        <end position="181"/>
    </location>
</feature>
<dbReference type="Pfam" id="PF07690">
    <property type="entry name" value="MFS_1"/>
    <property type="match status" value="1"/>
</dbReference>
<comment type="caution">
    <text evidence="5">The sequence shown here is derived from an EMBL/GenBank/DDBJ whole genome shotgun (WGS) entry which is preliminary data.</text>
</comment>
<dbReference type="RefSeq" id="WP_200165805.1">
    <property type="nucleotide sequence ID" value="NZ_JACTSG010000001.1"/>
</dbReference>
<feature type="transmembrane region" description="Helical" evidence="4">
    <location>
        <begin position="97"/>
        <end position="117"/>
    </location>
</feature>
<sequence>MLVKDHSIIQQHIILAVLNQYRHLLKDFKFIILTLASTSIYISVYVYLSQVPFLLTNLHFATGEFSLFFIPISIAFILGGIISKLMLRKGVKFENRIILPICLFITSLTIVLVTKIINLPLSGWLLAIPFFIFTIGSGIGAPNISSEALSLHPHRRGTAASALGLLQNLAAFAFSGLGAFLTKYGYDGLIISYIILY</sequence>
<gene>
    <name evidence="5" type="ORF">IBE52_02435</name>
</gene>
<reference evidence="5 6" key="1">
    <citation type="submission" date="2020-08" db="EMBL/GenBank/DDBJ databases">
        <title>Comparative genomics of Francisella species.</title>
        <authorList>
            <person name="Sahl J."/>
            <person name="Sjodin A."/>
            <person name="Wagner D."/>
            <person name="Forsman M."/>
        </authorList>
    </citation>
    <scope>NUCLEOTIDE SEQUENCE [LARGE SCALE GENOMIC DNA]</scope>
    <source>
        <strain evidence="5 6">F1093</strain>
    </source>
</reference>
<feature type="transmembrane region" description="Helical" evidence="4">
    <location>
        <begin position="30"/>
        <end position="48"/>
    </location>
</feature>
<dbReference type="Gene3D" id="1.20.1720.10">
    <property type="entry name" value="Multidrug resistance protein D"/>
    <property type="match status" value="1"/>
</dbReference>
<keyword evidence="3 4" id="KW-0472">Membrane</keyword>
<evidence type="ECO:0000256" key="2">
    <source>
        <dbReference type="ARBA" id="ARBA00022989"/>
    </source>
</evidence>
<accession>A0ABS1GAC8</accession>
<evidence type="ECO:0000256" key="1">
    <source>
        <dbReference type="ARBA" id="ARBA00022692"/>
    </source>
</evidence>
<feature type="transmembrane region" description="Helical" evidence="4">
    <location>
        <begin position="68"/>
        <end position="85"/>
    </location>
</feature>
<keyword evidence="6" id="KW-1185">Reference proteome</keyword>
<evidence type="ECO:0000256" key="4">
    <source>
        <dbReference type="SAM" id="Phobius"/>
    </source>
</evidence>
<evidence type="ECO:0000313" key="6">
    <source>
        <dbReference type="Proteomes" id="UP000760407"/>
    </source>
</evidence>
<dbReference type="SUPFAM" id="SSF103473">
    <property type="entry name" value="MFS general substrate transporter"/>
    <property type="match status" value="1"/>
</dbReference>
<dbReference type="EMBL" id="JACTSG010000001">
    <property type="protein sequence ID" value="MBK2301761.1"/>
    <property type="molecule type" value="Genomic_DNA"/>
</dbReference>
<evidence type="ECO:0000313" key="5">
    <source>
        <dbReference type="EMBL" id="MBK2301761.1"/>
    </source>
</evidence>